<keyword evidence="2" id="KW-1185">Reference proteome</keyword>
<evidence type="ECO:0000313" key="2">
    <source>
        <dbReference type="Proteomes" id="UP001165289"/>
    </source>
</evidence>
<accession>A0AAV7JFS2</accession>
<dbReference type="AlphaFoldDB" id="A0AAV7JFS2"/>
<dbReference type="PANTHER" id="PTHR45913">
    <property type="entry name" value="EPM2A-INTERACTING PROTEIN 1"/>
    <property type="match status" value="1"/>
</dbReference>
<dbReference type="Proteomes" id="UP001165289">
    <property type="component" value="Unassembled WGS sequence"/>
</dbReference>
<dbReference type="EMBL" id="JAKMXF010000343">
    <property type="protein sequence ID" value="KAI6647483.1"/>
    <property type="molecule type" value="Genomic_DNA"/>
</dbReference>
<evidence type="ECO:0000313" key="1">
    <source>
        <dbReference type="EMBL" id="KAI6647483.1"/>
    </source>
</evidence>
<organism evidence="1 2">
    <name type="scientific">Oopsacas minuta</name>
    <dbReference type="NCBI Taxonomy" id="111878"/>
    <lineage>
        <taxon>Eukaryota</taxon>
        <taxon>Metazoa</taxon>
        <taxon>Porifera</taxon>
        <taxon>Hexactinellida</taxon>
        <taxon>Hexasterophora</taxon>
        <taxon>Lyssacinosida</taxon>
        <taxon>Leucopsacidae</taxon>
        <taxon>Oopsacas</taxon>
    </lineage>
</organism>
<gene>
    <name evidence="1" type="ORF">LOD99_12478</name>
</gene>
<reference evidence="1 2" key="1">
    <citation type="journal article" date="2023" name="BMC Biol.">
        <title>The compact genome of the sponge Oopsacas minuta (Hexactinellida) is lacking key metazoan core genes.</title>
        <authorList>
            <person name="Santini S."/>
            <person name="Schenkelaars Q."/>
            <person name="Jourda C."/>
            <person name="Duchesne M."/>
            <person name="Belahbib H."/>
            <person name="Rocher C."/>
            <person name="Selva M."/>
            <person name="Riesgo A."/>
            <person name="Vervoort M."/>
            <person name="Leys S.P."/>
            <person name="Kodjabachian L."/>
            <person name="Le Bivic A."/>
            <person name="Borchiellini C."/>
            <person name="Claverie J.M."/>
            <person name="Renard E."/>
        </authorList>
    </citation>
    <scope>NUCLEOTIDE SEQUENCE [LARGE SCALE GENOMIC DNA]</scope>
    <source>
        <strain evidence="1">SPO-2</strain>
    </source>
</reference>
<dbReference type="PANTHER" id="PTHR45913:SF19">
    <property type="entry name" value="LOW QUALITY PROTEIN: ZINC FINGER BED DOMAIN-CONTAINING PROTEIN 5-LIKE"/>
    <property type="match status" value="1"/>
</dbReference>
<sequence length="234" mass="26747">MSEPNAKRRIRHYDPSYLQFGFISSPDELKPPCLTCHVCLANDSMRPHHLKALQFSKHPTEVRQPIEYFSQKKKVYLNQQKSFSLFTQSTDLKCCTMASYEVSFLIAKLKKPHTDAETLIKPSLLACAKHVLGSAAAEKLDKIPLSNDTVKRRISEISQNLEDKLVRLIKDILISIQLDESTLGAESTLIVCMRFIDNDCIKEELLFVDYFECRCTGQDISKMVDPILTHIRLV</sequence>
<name>A0AAV7JFS2_9METZ</name>
<comment type="caution">
    <text evidence="1">The sequence shown here is derived from an EMBL/GenBank/DDBJ whole genome shotgun (WGS) entry which is preliminary data.</text>
</comment>
<protein>
    <submittedName>
        <fullName evidence="1">Transposase</fullName>
    </submittedName>
</protein>
<proteinExistence type="predicted"/>